<evidence type="ECO:0000313" key="1">
    <source>
        <dbReference type="EMBL" id="QCI79950.1"/>
    </source>
</evidence>
<gene>
    <name evidence="1" type="ORF">E6W36_11835</name>
</gene>
<name>A0A4D7C7E9_9SPHN</name>
<protein>
    <submittedName>
        <fullName evidence="1">Uncharacterized protein</fullName>
    </submittedName>
</protein>
<proteinExistence type="predicted"/>
<reference evidence="2" key="1">
    <citation type="submission" date="2019-04" db="EMBL/GenBank/DDBJ databases">
        <title>Complete genome sequence of Sphingomonas sp. W1-2-3.</title>
        <authorList>
            <person name="Im W.T."/>
        </authorList>
    </citation>
    <scope>NUCLEOTIDE SEQUENCE [LARGE SCALE GENOMIC DNA]</scope>
    <source>
        <strain evidence="2">W1-2-3</strain>
    </source>
</reference>
<accession>A0A4D7C7E9</accession>
<organism evidence="1 2">
    <name type="scientific">Hankyongella ginsenosidimutans</name>
    <dbReference type="NCBI Taxonomy" id="1763828"/>
    <lineage>
        <taxon>Bacteria</taxon>
        <taxon>Pseudomonadati</taxon>
        <taxon>Pseudomonadota</taxon>
        <taxon>Alphaproteobacteria</taxon>
        <taxon>Sphingomonadales</taxon>
        <taxon>Sphingomonadaceae</taxon>
        <taxon>Hankyongella</taxon>
    </lineage>
</organism>
<dbReference type="KEGG" id="hgn:E6W36_11835"/>
<keyword evidence="2" id="KW-1185">Reference proteome</keyword>
<sequence>MTITGGVVQSVNTTVGRAAAFLQSAGGTFGDALAAPGSGFTATNNTTGATGTQTVAVRAQVRTGTGSISLAAAGDIDLRTLNADGANVLRDRLTQVISVTGGSLVGSTPVFTAGARTSDTPTTGIDVLSGVTRDVARAIGQTDAEQFTTVRNRNATAQQIVDTELALQQGGDVAIAAGGSRWRSATTSAGFSTAVSPRRGYSTMCPPLYATPHRSACAYRPPTRRRLLARSAAGTSRCVSGELSDATLVSTSSVSQVVVSGGGAELLTTLGPQYDAGGDLDVSVFGDIQRGFFDVGGSEANIVTYGSIVGVDSLRTVRTQPTSIDFGTAVRSATASVDIRATGTARFAGLGNDNNLGGFTQTSGIRISANGSIDIVPEGDVLNSIGTTGILTRLPGSVDIQSIAGRLSFYDGESALLGNVDRIVSLIPSPEGRLRLLAQGTLSAAAIAMSDAENAPYAAALPEQIVPLEFGVSNTTSNTSPPFQPYALDTSFSQLVQFHNPIPTHLNNSEPVRIASGGDLIDLSLNLPKQARVSAARDIVNIIYIGQNINRDDVTRIVAGRDLTATVELRTALREPSSSLEAGNQLVRAQPTVLGNSIVLGGPGSLFVEAGRDAGPFLTSAVATQRLGTDTTVTIPGGILTVGNEQNPFLGAEGATLTLSFGVAGGADFAALRDAYVNADADFLAGLDDSFFGQIEDDFGNRFADREQPIYAPILFRWLQQNQPELLQETFGRTDIIPDAAFIGTYRNADGSTEMRASPAPGQTTVQAAFQSSGDAYRVALERPDVFADAYRLYGQESRCCAACRCWCSDSFCKAKFISTSCSRCRGRTARPSINRAAVMRRSRPCTIRIAAIRTMNCRIQRPAGRSSRSAGSTPATSTCVLRPCRQRAAATSPSWRRAETSSPARSCARPNRRRGAIPLAAASMREEGLIWMVFWKP</sequence>
<dbReference type="EMBL" id="CP039704">
    <property type="protein sequence ID" value="QCI79950.1"/>
    <property type="molecule type" value="Genomic_DNA"/>
</dbReference>
<evidence type="ECO:0000313" key="2">
    <source>
        <dbReference type="Proteomes" id="UP000298714"/>
    </source>
</evidence>
<dbReference type="Proteomes" id="UP000298714">
    <property type="component" value="Chromosome"/>
</dbReference>
<dbReference type="AlphaFoldDB" id="A0A4D7C7E9"/>
<dbReference type="RefSeq" id="WP_222872794.1">
    <property type="nucleotide sequence ID" value="NZ_CP039704.1"/>
</dbReference>